<accession>A0AAV5SAQ8</accession>
<evidence type="ECO:0000259" key="3">
    <source>
        <dbReference type="Pfam" id="PF01826"/>
    </source>
</evidence>
<dbReference type="SUPFAM" id="SSF57567">
    <property type="entry name" value="Serine protease inhibitors"/>
    <property type="match status" value="1"/>
</dbReference>
<feature type="signal peptide" evidence="2">
    <location>
        <begin position="1"/>
        <end position="18"/>
    </location>
</feature>
<dbReference type="Gene3D" id="2.10.25.10">
    <property type="entry name" value="Laminin"/>
    <property type="match status" value="1"/>
</dbReference>
<keyword evidence="1" id="KW-0646">Protease inhibitor</keyword>
<dbReference type="CDD" id="cd19941">
    <property type="entry name" value="TIL"/>
    <property type="match status" value="1"/>
</dbReference>
<proteinExistence type="predicted"/>
<feature type="chain" id="PRO_5043327438" description="TIL domain-containing protein" evidence="2">
    <location>
        <begin position="19"/>
        <end position="78"/>
    </location>
</feature>
<dbReference type="AlphaFoldDB" id="A0AAV5SAQ8"/>
<feature type="non-terminal residue" evidence="4">
    <location>
        <position position="1"/>
    </location>
</feature>
<dbReference type="InterPro" id="IPR002919">
    <property type="entry name" value="TIL_dom"/>
</dbReference>
<name>A0AAV5SAQ8_9BILA</name>
<comment type="caution">
    <text evidence="4">The sequence shown here is derived from an EMBL/GenBank/DDBJ whole genome shotgun (WGS) entry which is preliminary data.</text>
</comment>
<sequence>TEMKILFALLLLLSIIYAVPQQKCGLNEVWGLCGNQCELRCGGPENPPCAMICSPAACKCDFDFYRTKDGRCVEKKDC</sequence>
<evidence type="ECO:0000313" key="4">
    <source>
        <dbReference type="EMBL" id="GMS80351.1"/>
    </source>
</evidence>
<evidence type="ECO:0000256" key="2">
    <source>
        <dbReference type="SAM" id="SignalP"/>
    </source>
</evidence>
<evidence type="ECO:0000313" key="5">
    <source>
        <dbReference type="Proteomes" id="UP001432027"/>
    </source>
</evidence>
<dbReference type="Proteomes" id="UP001432027">
    <property type="component" value="Unassembled WGS sequence"/>
</dbReference>
<keyword evidence="5" id="KW-1185">Reference proteome</keyword>
<evidence type="ECO:0000256" key="1">
    <source>
        <dbReference type="ARBA" id="ARBA00022900"/>
    </source>
</evidence>
<keyword evidence="2" id="KW-0732">Signal</keyword>
<keyword evidence="1" id="KW-0722">Serine protease inhibitor</keyword>
<feature type="domain" description="TIL" evidence="3">
    <location>
        <begin position="24"/>
        <end position="78"/>
    </location>
</feature>
<dbReference type="Pfam" id="PF01826">
    <property type="entry name" value="TIL"/>
    <property type="match status" value="1"/>
</dbReference>
<gene>
    <name evidence="4" type="ORF">PENTCL1PPCAC_2526</name>
</gene>
<dbReference type="EMBL" id="BTSX01000001">
    <property type="protein sequence ID" value="GMS80351.1"/>
    <property type="molecule type" value="Genomic_DNA"/>
</dbReference>
<reference evidence="4" key="1">
    <citation type="submission" date="2023-10" db="EMBL/GenBank/DDBJ databases">
        <title>Genome assembly of Pristionchus species.</title>
        <authorList>
            <person name="Yoshida K."/>
            <person name="Sommer R.J."/>
        </authorList>
    </citation>
    <scope>NUCLEOTIDE SEQUENCE</scope>
    <source>
        <strain evidence="4">RS0144</strain>
    </source>
</reference>
<organism evidence="4 5">
    <name type="scientific">Pristionchus entomophagus</name>
    <dbReference type="NCBI Taxonomy" id="358040"/>
    <lineage>
        <taxon>Eukaryota</taxon>
        <taxon>Metazoa</taxon>
        <taxon>Ecdysozoa</taxon>
        <taxon>Nematoda</taxon>
        <taxon>Chromadorea</taxon>
        <taxon>Rhabditida</taxon>
        <taxon>Rhabditina</taxon>
        <taxon>Diplogasteromorpha</taxon>
        <taxon>Diplogasteroidea</taxon>
        <taxon>Neodiplogasteridae</taxon>
        <taxon>Pristionchus</taxon>
    </lineage>
</organism>
<dbReference type="GO" id="GO:0004867">
    <property type="term" value="F:serine-type endopeptidase inhibitor activity"/>
    <property type="evidence" value="ECO:0007669"/>
    <property type="project" value="UniProtKB-KW"/>
</dbReference>
<dbReference type="InterPro" id="IPR036084">
    <property type="entry name" value="Ser_inhib-like_sf"/>
</dbReference>
<protein>
    <recommendedName>
        <fullName evidence="3">TIL domain-containing protein</fullName>
    </recommendedName>
</protein>